<evidence type="ECO:0000313" key="2">
    <source>
        <dbReference type="Proteomes" id="UP000298663"/>
    </source>
</evidence>
<reference evidence="1 2" key="2">
    <citation type="journal article" date="2019" name="G3 (Bethesda)">
        <title>Hybrid Assembly of the Genome of the Entomopathogenic Nematode Steinernema carpocapsae Identifies the X-Chromosome.</title>
        <authorList>
            <person name="Serra L."/>
            <person name="Macchietto M."/>
            <person name="Macias-Munoz A."/>
            <person name="McGill C.J."/>
            <person name="Rodriguez I.M."/>
            <person name="Rodriguez B."/>
            <person name="Murad R."/>
            <person name="Mortazavi A."/>
        </authorList>
    </citation>
    <scope>NUCLEOTIDE SEQUENCE [LARGE SCALE GENOMIC DNA]</scope>
    <source>
        <strain evidence="1 2">ALL</strain>
    </source>
</reference>
<accession>A0A4U8UWN3</accession>
<dbReference type="Proteomes" id="UP000298663">
    <property type="component" value="Unassembled WGS sequence"/>
</dbReference>
<sequence length="78" mass="9361">MRRNPKQNEMFRELNCYYIMQKRNFAETLGELTFFHHLISDNVNSFDEIFSTLCLHYGPDSYLYMIPKRVTKAGKFLS</sequence>
<keyword evidence="2" id="KW-1185">Reference proteome</keyword>
<reference evidence="1 2" key="1">
    <citation type="journal article" date="2015" name="Genome Biol.">
        <title>Comparative genomics of Steinernema reveals deeply conserved gene regulatory networks.</title>
        <authorList>
            <person name="Dillman A.R."/>
            <person name="Macchietto M."/>
            <person name="Porter C.F."/>
            <person name="Rogers A."/>
            <person name="Williams B."/>
            <person name="Antoshechkin I."/>
            <person name="Lee M.M."/>
            <person name="Goodwin Z."/>
            <person name="Lu X."/>
            <person name="Lewis E.E."/>
            <person name="Goodrich-Blair H."/>
            <person name="Stock S.P."/>
            <person name="Adams B.J."/>
            <person name="Sternberg P.W."/>
            <person name="Mortazavi A."/>
        </authorList>
    </citation>
    <scope>NUCLEOTIDE SEQUENCE [LARGE SCALE GENOMIC DNA]</scope>
    <source>
        <strain evidence="1 2">ALL</strain>
    </source>
</reference>
<evidence type="ECO:0000313" key="1">
    <source>
        <dbReference type="EMBL" id="TMS37444.1"/>
    </source>
</evidence>
<name>A0A4U8UWN3_STECR</name>
<organism evidence="1 2">
    <name type="scientific">Steinernema carpocapsae</name>
    <name type="common">Entomopathogenic nematode</name>
    <dbReference type="NCBI Taxonomy" id="34508"/>
    <lineage>
        <taxon>Eukaryota</taxon>
        <taxon>Metazoa</taxon>
        <taxon>Ecdysozoa</taxon>
        <taxon>Nematoda</taxon>
        <taxon>Chromadorea</taxon>
        <taxon>Rhabditida</taxon>
        <taxon>Tylenchina</taxon>
        <taxon>Panagrolaimomorpha</taxon>
        <taxon>Strongyloidoidea</taxon>
        <taxon>Steinernematidae</taxon>
        <taxon>Steinernema</taxon>
    </lineage>
</organism>
<protein>
    <submittedName>
        <fullName evidence="1">Uncharacterized protein</fullName>
    </submittedName>
</protein>
<proteinExistence type="predicted"/>
<dbReference type="AlphaFoldDB" id="A0A4U8UWN3"/>
<comment type="caution">
    <text evidence="1">The sequence shown here is derived from an EMBL/GenBank/DDBJ whole genome shotgun (WGS) entry which is preliminary data.</text>
</comment>
<gene>
    <name evidence="1" type="ORF">L596_004375</name>
</gene>
<dbReference type="EMBL" id="AZBU02000001">
    <property type="protein sequence ID" value="TMS37444.1"/>
    <property type="molecule type" value="Genomic_DNA"/>
</dbReference>